<name>A0ABS2MN56_9FIRM</name>
<accession>A0ABS2MN56</accession>
<evidence type="ECO:0000259" key="7">
    <source>
        <dbReference type="PROSITE" id="PS50883"/>
    </source>
</evidence>
<evidence type="ECO:0000256" key="5">
    <source>
        <dbReference type="ARBA" id="ARBA00023136"/>
    </source>
</evidence>
<dbReference type="Pfam" id="PF00563">
    <property type="entry name" value="EAL"/>
    <property type="match status" value="1"/>
</dbReference>
<organism evidence="10 11">
    <name type="scientific">Fusibacter tunisiensis</name>
    <dbReference type="NCBI Taxonomy" id="1008308"/>
    <lineage>
        <taxon>Bacteria</taxon>
        <taxon>Bacillati</taxon>
        <taxon>Bacillota</taxon>
        <taxon>Clostridia</taxon>
        <taxon>Eubacteriales</taxon>
        <taxon>Eubacteriales Family XII. Incertae Sedis</taxon>
        <taxon>Fusibacter</taxon>
    </lineage>
</organism>
<dbReference type="InterPro" id="IPR029787">
    <property type="entry name" value="Nucleotide_cyclase"/>
</dbReference>
<dbReference type="Proteomes" id="UP000767854">
    <property type="component" value="Unassembled WGS sequence"/>
</dbReference>
<dbReference type="PANTHER" id="PTHR33121">
    <property type="entry name" value="CYCLIC DI-GMP PHOSPHODIESTERASE PDEF"/>
    <property type="match status" value="1"/>
</dbReference>
<dbReference type="Pfam" id="PF00672">
    <property type="entry name" value="HAMP"/>
    <property type="match status" value="1"/>
</dbReference>
<dbReference type="NCBIfam" id="TIGR00254">
    <property type="entry name" value="GGDEF"/>
    <property type="match status" value="1"/>
</dbReference>
<dbReference type="Pfam" id="PF02743">
    <property type="entry name" value="dCache_1"/>
    <property type="match status" value="1"/>
</dbReference>
<dbReference type="Gene3D" id="6.10.340.10">
    <property type="match status" value="1"/>
</dbReference>
<keyword evidence="11" id="KW-1185">Reference proteome</keyword>
<dbReference type="RefSeq" id="WP_204661582.1">
    <property type="nucleotide sequence ID" value="NZ_JAFBDT010000002.1"/>
</dbReference>
<evidence type="ECO:0000313" key="11">
    <source>
        <dbReference type="Proteomes" id="UP000767854"/>
    </source>
</evidence>
<dbReference type="InterPro" id="IPR000160">
    <property type="entry name" value="GGDEF_dom"/>
</dbReference>
<dbReference type="CDD" id="cd01948">
    <property type="entry name" value="EAL"/>
    <property type="match status" value="1"/>
</dbReference>
<evidence type="ECO:0000256" key="6">
    <source>
        <dbReference type="SAM" id="Phobius"/>
    </source>
</evidence>
<feature type="domain" description="HAMP" evidence="8">
    <location>
        <begin position="299"/>
        <end position="351"/>
    </location>
</feature>
<dbReference type="SUPFAM" id="SSF55073">
    <property type="entry name" value="Nucleotide cyclase"/>
    <property type="match status" value="1"/>
</dbReference>
<evidence type="ECO:0000313" key="10">
    <source>
        <dbReference type="EMBL" id="MBM7560836.1"/>
    </source>
</evidence>
<feature type="domain" description="EAL" evidence="7">
    <location>
        <begin position="521"/>
        <end position="775"/>
    </location>
</feature>
<dbReference type="EMBL" id="JAFBDT010000002">
    <property type="protein sequence ID" value="MBM7560836.1"/>
    <property type="molecule type" value="Genomic_DNA"/>
</dbReference>
<dbReference type="InterPro" id="IPR035919">
    <property type="entry name" value="EAL_sf"/>
</dbReference>
<feature type="domain" description="GGDEF" evidence="9">
    <location>
        <begin position="380"/>
        <end position="512"/>
    </location>
</feature>
<proteinExistence type="predicted"/>
<gene>
    <name evidence="10" type="ORF">JOC49_000350</name>
</gene>
<dbReference type="SMART" id="SM00052">
    <property type="entry name" value="EAL"/>
    <property type="match status" value="1"/>
</dbReference>
<keyword evidence="2" id="KW-1003">Cell membrane</keyword>
<keyword evidence="4 6" id="KW-1133">Transmembrane helix</keyword>
<evidence type="ECO:0000256" key="1">
    <source>
        <dbReference type="ARBA" id="ARBA00004651"/>
    </source>
</evidence>
<dbReference type="SUPFAM" id="SSF158472">
    <property type="entry name" value="HAMP domain-like"/>
    <property type="match status" value="1"/>
</dbReference>
<reference evidence="10 11" key="1">
    <citation type="submission" date="2021-01" db="EMBL/GenBank/DDBJ databases">
        <title>Genomic Encyclopedia of Type Strains, Phase IV (KMG-IV): sequencing the most valuable type-strain genomes for metagenomic binning, comparative biology and taxonomic classification.</title>
        <authorList>
            <person name="Goeker M."/>
        </authorList>
    </citation>
    <scope>NUCLEOTIDE SEQUENCE [LARGE SCALE GENOMIC DNA]</scope>
    <source>
        <strain evidence="10 11">DSM 24436</strain>
    </source>
</reference>
<dbReference type="InterPro" id="IPR033479">
    <property type="entry name" value="dCache_1"/>
</dbReference>
<keyword evidence="5 6" id="KW-0472">Membrane</keyword>
<evidence type="ECO:0000256" key="2">
    <source>
        <dbReference type="ARBA" id="ARBA00022475"/>
    </source>
</evidence>
<evidence type="ECO:0000259" key="8">
    <source>
        <dbReference type="PROSITE" id="PS50885"/>
    </source>
</evidence>
<dbReference type="SMART" id="SM00304">
    <property type="entry name" value="HAMP"/>
    <property type="match status" value="1"/>
</dbReference>
<dbReference type="SUPFAM" id="SSF141868">
    <property type="entry name" value="EAL domain-like"/>
    <property type="match status" value="1"/>
</dbReference>
<evidence type="ECO:0000256" key="4">
    <source>
        <dbReference type="ARBA" id="ARBA00022989"/>
    </source>
</evidence>
<dbReference type="Gene3D" id="3.20.20.450">
    <property type="entry name" value="EAL domain"/>
    <property type="match status" value="1"/>
</dbReference>
<dbReference type="CDD" id="cd12912">
    <property type="entry name" value="PDC2_MCP_like"/>
    <property type="match status" value="1"/>
</dbReference>
<evidence type="ECO:0000256" key="3">
    <source>
        <dbReference type="ARBA" id="ARBA00022692"/>
    </source>
</evidence>
<dbReference type="InterPro" id="IPR043128">
    <property type="entry name" value="Rev_trsase/Diguanyl_cyclase"/>
</dbReference>
<evidence type="ECO:0000259" key="9">
    <source>
        <dbReference type="PROSITE" id="PS50887"/>
    </source>
</evidence>
<feature type="transmembrane region" description="Helical" evidence="6">
    <location>
        <begin position="9"/>
        <end position="29"/>
    </location>
</feature>
<dbReference type="CDD" id="cd01949">
    <property type="entry name" value="GGDEF"/>
    <property type="match status" value="1"/>
</dbReference>
<dbReference type="PANTHER" id="PTHR33121:SF71">
    <property type="entry name" value="OXYGEN SENSOR PROTEIN DOSP"/>
    <property type="match status" value="1"/>
</dbReference>
<comment type="subcellular location">
    <subcellularLocation>
        <location evidence="1">Cell membrane</location>
        <topology evidence="1">Multi-pass membrane protein</topology>
    </subcellularLocation>
</comment>
<dbReference type="InterPro" id="IPR003660">
    <property type="entry name" value="HAMP_dom"/>
</dbReference>
<sequence length="779" mass="88424">MKSIRKQMFVYLVLGVLVVFFVFGIWMNITVNELPEYAASQYREMAQARADELSKELQGFVDLVLMTAQTDVVKSMDLDRIKPYLKSAVLTPKIRNMTVSDLNGKAWATYDREIDISKQEQYKRIILGGESVILSDPFWSPYIEETFPIVTIASAVENEGKTVGLVNAVVSTQFLDQVVRRIEFRKTGFAWIVDQEGKVVSHPDYDITIETPLTDLMKEPEAVAKLLKSKSGTQNYTCMDGVERIAIYSDIEASNGWKLIMSVAQADAYSEINSIKWNMNLMYGAMVLLVSGFAFFYSRSLSDPIMKLKTVFEKAAAGNLNVRADETVKNEIGMAGKSFNTMIQQLKRLTYRDPVTQIYNFNRFMFEIENRLDLHRERMALSYIVVLSIDDFSRLNSIGGHDTGSLALKSLAEKLIAFIRVDEVVASYFGDEMILLLSDEDEFQMSKRVERLLEISSGEMIIKGIQYTLDVSAGVNLIPPDLTDPTTMIQRAKIAKLMTKKLDGNRFVIYNEALHDMVKREQFIEEALHHSVERGEFTVVYQPIVDAKTHEVYAHEALLRWQNTAYGQVAIPYIIELAEKTGDILEIGRFVLEAACRQNLNWVQQHTYDGLVSVNVSSLQFEDFNFVASVKEVLKVTGMPPERLEIEITETNAMLNVEDKISKLRELKELGIKIAVDDFGTGYSSLSYFTQFPIDTLKIDKSFVEDMMRDENALAIVSMIVNMAKTMRIKTTAEGVETKDQYNKLLSMGVDRIQGYWISKPGPPEQLTSKDHIKGVFED</sequence>
<dbReference type="InterPro" id="IPR001633">
    <property type="entry name" value="EAL_dom"/>
</dbReference>
<dbReference type="CDD" id="cd06225">
    <property type="entry name" value="HAMP"/>
    <property type="match status" value="1"/>
</dbReference>
<comment type="caution">
    <text evidence="10">The sequence shown here is derived from an EMBL/GenBank/DDBJ whole genome shotgun (WGS) entry which is preliminary data.</text>
</comment>
<dbReference type="PROSITE" id="PS50887">
    <property type="entry name" value="GGDEF"/>
    <property type="match status" value="1"/>
</dbReference>
<dbReference type="PROSITE" id="PS50885">
    <property type="entry name" value="HAMP"/>
    <property type="match status" value="1"/>
</dbReference>
<dbReference type="Pfam" id="PF00990">
    <property type="entry name" value="GGDEF"/>
    <property type="match status" value="1"/>
</dbReference>
<dbReference type="Gene3D" id="3.30.70.270">
    <property type="match status" value="1"/>
</dbReference>
<keyword evidence="3 6" id="KW-0812">Transmembrane</keyword>
<dbReference type="PROSITE" id="PS50883">
    <property type="entry name" value="EAL"/>
    <property type="match status" value="1"/>
</dbReference>
<dbReference type="InterPro" id="IPR050706">
    <property type="entry name" value="Cyclic-di-GMP_PDE-like"/>
</dbReference>
<protein>
    <submittedName>
        <fullName evidence="10">Diguanylate cyclase (GGDEF)-like protein</fullName>
    </submittedName>
</protein>
<dbReference type="SMART" id="SM00267">
    <property type="entry name" value="GGDEF"/>
    <property type="match status" value="1"/>
</dbReference>
<dbReference type="Gene3D" id="3.30.450.20">
    <property type="entry name" value="PAS domain"/>
    <property type="match status" value="1"/>
</dbReference>